<sequence>MSCARIMDTRLQEAEGFGEESSGKKKSKFKSIKKFFGKRKRKETLPSSGSGSLKLYQSANDVTAPESMHMGYDSEDEPEIHNSIMGNRALSHDSIFIPETAQESARPVRVFSQENVSGRIRALQLRLQQNWKFGRTSPFGTPSKKMDDAGMSSEDDGLPRSPPEMSLLQEGLNSKTVKFSDSHKHLSSLSLTGTGSEEEEQVTTRPWRPGSAESQLFPRKSSVKIIAVSTSDVSLSPPADFDTPPEFTTVLDNSAAKHKLLVKPRNQRSSKMRRPHSKSLSGSLNDLSSTPEEDECERKEAEAEAEVTHEGVSSSCQILIESTTSSNNAEYFQQLEMSKGLQPSLSHQDEKSHSTSQLYVSFSENNSEDCQTVLGLLHTVPSLPSSEQKENITTFHLTPELETQKEKECYKTQKTGSGNLSSILNQENKHISDVPSKSSLLSDKNVSTKKDILPALDETRKDIEKDVPEFVEDIPSKLFSSVTDTENSQSPCTALSSRKVTPSSWTLDKMKPTQEFPVSESNPPAARGMLILGGKTEKEASELSALKKFSVSSSRERLRTGSLNLKENSECENPVNIQALLTKIKNSSRNEKLNEASTSQENKSCTSKQMSPPQSEMESTGGELGRQVPESLPQAINPASTLSNSGSDLPQQSSASHSGCEDKNPFQVKLRSTSLSLRYRDSPSQESKETKRHSAEFNIEKQRLPSLLLKGEKGEVRKITDINTDEALNETCKTKTKSPAQSSMKPPLPRKPALQHIITGTNTNLEKQEKMIKCPESKNEEEKGLEKKSGPSEVPEKNVPSPVSAVDISKGMESQTAPAWVTIAKQKQTVLEQELSREEKTVAYSKTDAEKQKKEIERMEEAVKQQTETTQSTLPSTVPSEEETKETMSNAQELLPRAGLLSHHNPVPYSMPLEKEDVKLFKNVTHSSSDQPSWMELAKKKSQAWSDMPQMIK</sequence>
<comment type="caution">
    <text evidence="1">The sequence shown here is derived from an EMBL/GenBank/DDBJ whole genome shotgun (WGS) entry which is preliminary data.</text>
</comment>
<name>A0ACB8FJZ6_9SAUR</name>
<reference evidence="1" key="1">
    <citation type="submission" date="2021-08" db="EMBL/GenBank/DDBJ databases">
        <title>The first chromosome-level gecko genome reveals the dynamic sex chromosomes of Neotropical dwarf geckos (Sphaerodactylidae: Sphaerodactylus).</title>
        <authorList>
            <person name="Pinto B.J."/>
            <person name="Keating S.E."/>
            <person name="Gamble T."/>
        </authorList>
    </citation>
    <scope>NUCLEOTIDE SEQUENCE</scope>
    <source>
        <strain evidence="1">TG3544</strain>
    </source>
</reference>
<proteinExistence type="predicted"/>
<dbReference type="EMBL" id="CM037617">
    <property type="protein sequence ID" value="KAH8005245.1"/>
    <property type="molecule type" value="Genomic_DNA"/>
</dbReference>
<organism evidence="1 2">
    <name type="scientific">Sphaerodactylus townsendi</name>
    <dbReference type="NCBI Taxonomy" id="933632"/>
    <lineage>
        <taxon>Eukaryota</taxon>
        <taxon>Metazoa</taxon>
        <taxon>Chordata</taxon>
        <taxon>Craniata</taxon>
        <taxon>Vertebrata</taxon>
        <taxon>Euteleostomi</taxon>
        <taxon>Lepidosauria</taxon>
        <taxon>Squamata</taxon>
        <taxon>Bifurcata</taxon>
        <taxon>Gekkota</taxon>
        <taxon>Sphaerodactylidae</taxon>
        <taxon>Sphaerodactylus</taxon>
    </lineage>
</organism>
<gene>
    <name evidence="1" type="ORF">K3G42_025387</name>
</gene>
<accession>A0ACB8FJZ6</accession>
<evidence type="ECO:0000313" key="1">
    <source>
        <dbReference type="EMBL" id="KAH8005245.1"/>
    </source>
</evidence>
<keyword evidence="2" id="KW-1185">Reference proteome</keyword>
<protein>
    <submittedName>
        <fullName evidence="1">Uncharacterized protein</fullName>
    </submittedName>
</protein>
<evidence type="ECO:0000313" key="2">
    <source>
        <dbReference type="Proteomes" id="UP000827872"/>
    </source>
</evidence>
<dbReference type="Proteomes" id="UP000827872">
    <property type="component" value="Linkage Group LG04"/>
</dbReference>